<feature type="transmembrane region" description="Helical" evidence="12">
    <location>
        <begin position="418"/>
        <end position="439"/>
    </location>
</feature>
<keyword evidence="7 12" id="KW-0479">Metal-binding</keyword>
<keyword evidence="8 12" id="KW-0249">Electron transport</keyword>
<feature type="transmembrane region" description="Helical" evidence="12">
    <location>
        <begin position="128"/>
        <end position="149"/>
    </location>
</feature>
<feature type="transmembrane region" description="Helical" evidence="12">
    <location>
        <begin position="327"/>
        <end position="348"/>
    </location>
</feature>
<dbReference type="PANTHER" id="PTHR30365">
    <property type="entry name" value="CYTOCHROME D UBIQUINOL OXIDASE"/>
    <property type="match status" value="1"/>
</dbReference>
<keyword evidence="14" id="KW-1185">Reference proteome</keyword>
<dbReference type="EMBL" id="JADEVV010000022">
    <property type="protein sequence ID" value="MBE9254039.1"/>
    <property type="molecule type" value="Genomic_DNA"/>
</dbReference>
<gene>
    <name evidence="13" type="ORF">IQ217_09335</name>
</gene>
<keyword evidence="3 12" id="KW-0813">Transport</keyword>
<proteinExistence type="inferred from homology"/>
<feature type="transmembrane region" description="Helical" evidence="12">
    <location>
        <begin position="217"/>
        <end position="239"/>
    </location>
</feature>
<keyword evidence="11 12" id="KW-0472">Membrane</keyword>
<keyword evidence="10 12" id="KW-0408">Iron</keyword>
<evidence type="ECO:0000256" key="6">
    <source>
        <dbReference type="ARBA" id="ARBA00022692"/>
    </source>
</evidence>
<evidence type="ECO:0000256" key="9">
    <source>
        <dbReference type="ARBA" id="ARBA00022989"/>
    </source>
</evidence>
<accession>A0ABR9VRQ8</accession>
<reference evidence="13 14" key="1">
    <citation type="submission" date="2020-10" db="EMBL/GenBank/DDBJ databases">
        <authorList>
            <person name="Castelo-Branco R."/>
            <person name="Eusebio N."/>
            <person name="Adriana R."/>
            <person name="Vieira A."/>
            <person name="Brugerolle De Fraissinette N."/>
            <person name="Rezende De Castro R."/>
            <person name="Schneider M.P."/>
            <person name="Vasconcelos V."/>
            <person name="Leao P.N."/>
        </authorList>
    </citation>
    <scope>NUCLEOTIDE SEQUENCE [LARGE SCALE GENOMIC DNA]</scope>
    <source>
        <strain evidence="13 14">LEGE 00031</strain>
    </source>
</reference>
<protein>
    <submittedName>
        <fullName evidence="13">Cytochrome ubiquinol oxidase subunit I</fullName>
    </submittedName>
</protein>
<evidence type="ECO:0000313" key="13">
    <source>
        <dbReference type="EMBL" id="MBE9254039.1"/>
    </source>
</evidence>
<comment type="similarity">
    <text evidence="2 12">Belongs to the cytochrome ubiquinol oxidase subunit 1 family.</text>
</comment>
<keyword evidence="4 12" id="KW-1003">Cell membrane</keyword>
<feature type="transmembrane region" description="Helical" evidence="12">
    <location>
        <begin position="60"/>
        <end position="83"/>
    </location>
</feature>
<evidence type="ECO:0000256" key="5">
    <source>
        <dbReference type="ARBA" id="ARBA00022617"/>
    </source>
</evidence>
<feature type="transmembrane region" description="Helical" evidence="12">
    <location>
        <begin position="368"/>
        <end position="390"/>
    </location>
</feature>
<sequence>MQDFLSNTVALSRLQFAVTAIFHMLWPVLTTGMGIYLVIIEGLWLKTRNLDYYHHARFWARLYVLNFGIGVATGLPMAFQFGLNWAPFSESVGDFFGTVLGFEGTMAFMLEASFLGIMLFGWDRVPPLIHYLATILVAIGANLSTFWILSANSWLQTPAGGIFVDGKFVVQDYFAAIANPFMVNSFLHMFFATLETSMFVIGGISAWCILTGRQPQFFARSLQVILVVVMAVAPLQIFIGHLSAEQVSVHQPAKLAAMEALWETVPAETPAPWSVVALPNDKAEKNDWELSIPGALSYILELKPQLDKPIQGLKEWAPGDRPRMVGLIYYSFRIMVAIGLFFAALMTVTVGQWLRGKLSPETISQQKWLLRAWVFAAPLGYLAVETGWIVRCVGRQPWIVYGEMRTAESASNLPPGEILFSLTGLSVMYIVFLITTLYFGSRIIRNGPDLTLAAPRGSEASLWGNITKHATNRRPADIAEVAEIKE</sequence>
<dbReference type="Pfam" id="PF01654">
    <property type="entry name" value="Cyt_bd_oxida_I"/>
    <property type="match status" value="1"/>
</dbReference>
<dbReference type="Proteomes" id="UP000658720">
    <property type="component" value="Unassembled WGS sequence"/>
</dbReference>
<evidence type="ECO:0000256" key="7">
    <source>
        <dbReference type="ARBA" id="ARBA00022723"/>
    </source>
</evidence>
<evidence type="ECO:0000256" key="12">
    <source>
        <dbReference type="PIRNR" id="PIRNR006446"/>
    </source>
</evidence>
<evidence type="ECO:0000256" key="11">
    <source>
        <dbReference type="ARBA" id="ARBA00023136"/>
    </source>
</evidence>
<dbReference type="PIRSF" id="PIRSF006446">
    <property type="entry name" value="Cyt_quinol_oxidase_1"/>
    <property type="match status" value="1"/>
</dbReference>
<comment type="caution">
    <text evidence="13">The sequence shown here is derived from an EMBL/GenBank/DDBJ whole genome shotgun (WGS) entry which is preliminary data.</text>
</comment>
<dbReference type="InterPro" id="IPR002585">
    <property type="entry name" value="Cyt-d_ubiquinol_oxidase_su_1"/>
</dbReference>
<feature type="transmembrane region" description="Helical" evidence="12">
    <location>
        <begin position="189"/>
        <end position="210"/>
    </location>
</feature>
<dbReference type="PANTHER" id="PTHR30365:SF14">
    <property type="entry name" value="CYTOCHROME BD MENAQUINOL OXIDASE SUBUNIT I-RELATED"/>
    <property type="match status" value="1"/>
</dbReference>
<evidence type="ECO:0000256" key="3">
    <source>
        <dbReference type="ARBA" id="ARBA00022448"/>
    </source>
</evidence>
<feature type="transmembrane region" description="Helical" evidence="12">
    <location>
        <begin position="95"/>
        <end position="121"/>
    </location>
</feature>
<evidence type="ECO:0000256" key="10">
    <source>
        <dbReference type="ARBA" id="ARBA00023004"/>
    </source>
</evidence>
<evidence type="ECO:0000256" key="1">
    <source>
        <dbReference type="ARBA" id="ARBA00004651"/>
    </source>
</evidence>
<evidence type="ECO:0000313" key="14">
    <source>
        <dbReference type="Proteomes" id="UP000658720"/>
    </source>
</evidence>
<keyword evidence="6 12" id="KW-0812">Transmembrane</keyword>
<evidence type="ECO:0000256" key="2">
    <source>
        <dbReference type="ARBA" id="ARBA00009819"/>
    </source>
</evidence>
<feature type="transmembrane region" description="Helical" evidence="12">
    <location>
        <begin position="20"/>
        <end position="39"/>
    </location>
</feature>
<evidence type="ECO:0000256" key="8">
    <source>
        <dbReference type="ARBA" id="ARBA00022982"/>
    </source>
</evidence>
<name>A0ABR9VRQ8_9SYNC</name>
<dbReference type="RefSeq" id="WP_190599666.1">
    <property type="nucleotide sequence ID" value="NZ_JADEVV010000022.1"/>
</dbReference>
<keyword evidence="5 12" id="KW-0349">Heme</keyword>
<evidence type="ECO:0000256" key="4">
    <source>
        <dbReference type="ARBA" id="ARBA00022475"/>
    </source>
</evidence>
<keyword evidence="9 12" id="KW-1133">Transmembrane helix</keyword>
<comment type="subcellular location">
    <subcellularLocation>
        <location evidence="1">Cell membrane</location>
        <topology evidence="1">Multi-pass membrane protein</topology>
    </subcellularLocation>
</comment>
<organism evidence="13 14">
    <name type="scientific">Synechocystis salina LEGE 00031</name>
    <dbReference type="NCBI Taxonomy" id="1828736"/>
    <lineage>
        <taxon>Bacteria</taxon>
        <taxon>Bacillati</taxon>
        <taxon>Cyanobacteriota</taxon>
        <taxon>Cyanophyceae</taxon>
        <taxon>Synechococcales</taxon>
        <taxon>Merismopediaceae</taxon>
        <taxon>Synechocystis</taxon>
    </lineage>
</organism>